<evidence type="ECO:0000256" key="2">
    <source>
        <dbReference type="ARBA" id="ARBA00023315"/>
    </source>
</evidence>
<dbReference type="GeneID" id="106758473"/>
<dbReference type="KEGG" id="vra:106758473"/>
<dbReference type="AlphaFoldDB" id="A0A3Q0EVX9"/>
<dbReference type="Proteomes" id="UP000087766">
    <property type="component" value="Chromosome 4"/>
</dbReference>
<dbReference type="Gene3D" id="3.30.559.10">
    <property type="entry name" value="Chloramphenicol acetyltransferase-like domain"/>
    <property type="match status" value="1"/>
</dbReference>
<evidence type="ECO:0000313" key="4">
    <source>
        <dbReference type="RefSeq" id="XP_022635898.1"/>
    </source>
</evidence>
<dbReference type="InterPro" id="IPR051504">
    <property type="entry name" value="Plant_metabolite_acyltrans"/>
</dbReference>
<dbReference type="OrthoDB" id="1431041at2759"/>
<reference evidence="4" key="2">
    <citation type="submission" date="2025-08" db="UniProtKB">
        <authorList>
            <consortium name="RefSeq"/>
        </authorList>
    </citation>
    <scope>IDENTIFICATION</scope>
    <source>
        <tissue evidence="4">Leaf</tissue>
    </source>
</reference>
<dbReference type="RefSeq" id="XP_022635898.1">
    <property type="nucleotide sequence ID" value="XM_022780177.1"/>
</dbReference>
<dbReference type="PANTHER" id="PTHR31625">
    <property type="match status" value="1"/>
</dbReference>
<dbReference type="InterPro" id="IPR023213">
    <property type="entry name" value="CAT-like_dom_sf"/>
</dbReference>
<evidence type="ECO:0000313" key="3">
    <source>
        <dbReference type="Proteomes" id="UP000087766"/>
    </source>
</evidence>
<gene>
    <name evidence="4" type="primary">LOC106758473</name>
</gene>
<protein>
    <submittedName>
        <fullName evidence="4">Malonyl-CoA:anthocyanidin 5-O-glucoside-6''-O-malonyltransferase-like</fullName>
    </submittedName>
</protein>
<evidence type="ECO:0000256" key="1">
    <source>
        <dbReference type="ARBA" id="ARBA00022679"/>
    </source>
</evidence>
<dbReference type="STRING" id="3916.A0A3Q0EVX9"/>
<reference evidence="3" key="1">
    <citation type="journal article" date="2014" name="Nat. Commun.">
        <title>Genome sequence of mungbean and insights into evolution within Vigna species.</title>
        <authorList>
            <person name="Kang Y.J."/>
            <person name="Kim S.K."/>
            <person name="Kim M.Y."/>
            <person name="Lestari P."/>
            <person name="Kim K.H."/>
            <person name="Ha B.K."/>
            <person name="Jun T.H."/>
            <person name="Hwang W.J."/>
            <person name="Lee T."/>
            <person name="Lee J."/>
            <person name="Shim S."/>
            <person name="Yoon M.Y."/>
            <person name="Jang Y.E."/>
            <person name="Han K.S."/>
            <person name="Taeprayoon P."/>
            <person name="Yoon N."/>
            <person name="Somta P."/>
            <person name="Tanya P."/>
            <person name="Kim K.S."/>
            <person name="Gwag J.G."/>
            <person name="Moon J.K."/>
            <person name="Lee Y.H."/>
            <person name="Park B.S."/>
            <person name="Bombarely A."/>
            <person name="Doyle J.J."/>
            <person name="Jackson S.A."/>
            <person name="Schafleitner R."/>
            <person name="Srinives P."/>
            <person name="Varshney R.K."/>
            <person name="Lee S.H."/>
        </authorList>
    </citation>
    <scope>NUCLEOTIDE SEQUENCE [LARGE SCALE GENOMIC DNA]</scope>
    <source>
        <strain evidence="3">cv. VC1973A</strain>
    </source>
</reference>
<dbReference type="Pfam" id="PF02458">
    <property type="entry name" value="Transferase"/>
    <property type="match status" value="1"/>
</dbReference>
<name>A0A3Q0EVX9_VIGRR</name>
<sequence>MALSALATGNGRSAPRGWCSTLVRLEVAPNVLESVPKRYQQSPTLFRSLLPFPPRLEDHVRGTFVLTGADLERLKNRVLSKWDSVDIVEAESDSNSTVSSKPTKLSTFVLTCAYTFVCIAKAWHGVEKEKNKFVSGFPMDWRARLEPPIPENYFGNCVWGSLVDAKPSAFLEEEGLVIIAKSTHGKIKEMVDKGVFHVIVNAGPRYAALAKEGVERLGIVGSNRFGVYGNDFGWGKPSKVEIASVDRALTIGLAENRDAKGGVEIGIVLKRPVMDLFATLFRTGLSDE</sequence>
<keyword evidence="2" id="KW-0012">Acyltransferase</keyword>
<organism evidence="3 4">
    <name type="scientific">Vigna radiata var. radiata</name>
    <name type="common">Mung bean</name>
    <name type="synonym">Phaseolus aureus</name>
    <dbReference type="NCBI Taxonomy" id="3916"/>
    <lineage>
        <taxon>Eukaryota</taxon>
        <taxon>Viridiplantae</taxon>
        <taxon>Streptophyta</taxon>
        <taxon>Embryophyta</taxon>
        <taxon>Tracheophyta</taxon>
        <taxon>Spermatophyta</taxon>
        <taxon>Magnoliopsida</taxon>
        <taxon>eudicotyledons</taxon>
        <taxon>Gunneridae</taxon>
        <taxon>Pentapetalae</taxon>
        <taxon>rosids</taxon>
        <taxon>fabids</taxon>
        <taxon>Fabales</taxon>
        <taxon>Fabaceae</taxon>
        <taxon>Papilionoideae</taxon>
        <taxon>50 kb inversion clade</taxon>
        <taxon>NPAAA clade</taxon>
        <taxon>indigoferoid/millettioid clade</taxon>
        <taxon>Phaseoleae</taxon>
        <taxon>Vigna</taxon>
    </lineage>
</organism>
<dbReference type="GO" id="GO:0016747">
    <property type="term" value="F:acyltransferase activity, transferring groups other than amino-acyl groups"/>
    <property type="evidence" value="ECO:0007669"/>
    <property type="project" value="UniProtKB-ARBA"/>
</dbReference>
<accession>A0A3Q0EVX9</accession>
<keyword evidence="1" id="KW-0808">Transferase</keyword>
<keyword evidence="3" id="KW-1185">Reference proteome</keyword>
<dbReference type="SUPFAM" id="SSF52777">
    <property type="entry name" value="CoA-dependent acyltransferases"/>
    <property type="match status" value="1"/>
</dbReference>
<proteinExistence type="predicted"/>